<dbReference type="InterPro" id="IPR004839">
    <property type="entry name" value="Aminotransferase_I/II_large"/>
</dbReference>
<comment type="cofactor">
    <cofactor evidence="1 6">
        <name>pyridoxal 5'-phosphate</name>
        <dbReference type="ChEBI" id="CHEBI:597326"/>
    </cofactor>
</comment>
<gene>
    <name evidence="8" type="ORF">CLCOL_05060</name>
</gene>
<evidence type="ECO:0000256" key="3">
    <source>
        <dbReference type="ARBA" id="ARBA00022576"/>
    </source>
</evidence>
<evidence type="ECO:0000313" key="8">
    <source>
        <dbReference type="EMBL" id="KYH29868.1"/>
    </source>
</evidence>
<name>A0A151AQF7_9CLOT</name>
<dbReference type="GO" id="GO:0030170">
    <property type="term" value="F:pyridoxal phosphate binding"/>
    <property type="evidence" value="ECO:0007669"/>
    <property type="project" value="InterPro"/>
</dbReference>
<sequence>MIVSEKAKNISPSLTLAITAKAKQMAKEGIDIISFGAGEPDFDTPVNIKEAAKKAIDLGLTRYTPASGIIELKRAIIEKFKKDNNLFYTIDQVIVSTGAKQCLSNVFQAVLNYGDEVLIPVPYWVSYPELVRLYGGVPIFVECQEKDNFKYTIEAMEKKVSDRTKCIIINSPNNPTGVVYSKEELLAIADFAKRHDLLIISDEIYEKLIYEDNIHISIASLNEDAYKRTIVVNGVSKSYAMTGWRIGYAAGDEHIIKLMSSIQSHTTSNPTSVAQYAALEALTGPQEDLYNMVKEFEKRKNYMINRINSINNLSCISAEGAFYIMLNVSKYYGRKIDNKVINNSMEFAECLLSEEKVAVIPGIAFGLDDYVRLSYAVSMKEIEIGLNRIENFISQLLN</sequence>
<keyword evidence="9" id="KW-1185">Reference proteome</keyword>
<dbReference type="GO" id="GO:0008483">
    <property type="term" value="F:transaminase activity"/>
    <property type="evidence" value="ECO:0007669"/>
    <property type="project" value="UniProtKB-KW"/>
</dbReference>
<dbReference type="EMBL" id="LTBB01000002">
    <property type="protein sequence ID" value="KYH29868.1"/>
    <property type="molecule type" value="Genomic_DNA"/>
</dbReference>
<dbReference type="PANTHER" id="PTHR46383:SF1">
    <property type="entry name" value="ASPARTATE AMINOTRANSFERASE"/>
    <property type="match status" value="1"/>
</dbReference>
<dbReference type="PROSITE" id="PS00105">
    <property type="entry name" value="AA_TRANSFER_CLASS_1"/>
    <property type="match status" value="1"/>
</dbReference>
<accession>A0A151AQF7</accession>
<evidence type="ECO:0000256" key="5">
    <source>
        <dbReference type="ARBA" id="ARBA00022898"/>
    </source>
</evidence>
<dbReference type="PATRIC" id="fig|1121305.3.peg.511"/>
<evidence type="ECO:0000256" key="6">
    <source>
        <dbReference type="RuleBase" id="RU000481"/>
    </source>
</evidence>
<dbReference type="GO" id="GO:0006520">
    <property type="term" value="P:amino acid metabolic process"/>
    <property type="evidence" value="ECO:0007669"/>
    <property type="project" value="InterPro"/>
</dbReference>
<dbReference type="AlphaFoldDB" id="A0A151AQF7"/>
<dbReference type="InterPro" id="IPR050596">
    <property type="entry name" value="AspAT/PAT-like"/>
</dbReference>
<evidence type="ECO:0000256" key="2">
    <source>
        <dbReference type="ARBA" id="ARBA00007441"/>
    </source>
</evidence>
<evidence type="ECO:0000256" key="1">
    <source>
        <dbReference type="ARBA" id="ARBA00001933"/>
    </source>
</evidence>
<keyword evidence="4 6" id="KW-0808">Transferase</keyword>
<dbReference type="EC" id="2.6.1.-" evidence="6"/>
<keyword evidence="3 6" id="KW-0032">Aminotransferase</keyword>
<dbReference type="PANTHER" id="PTHR46383">
    <property type="entry name" value="ASPARTATE AMINOTRANSFERASE"/>
    <property type="match status" value="1"/>
</dbReference>
<dbReference type="CDD" id="cd00609">
    <property type="entry name" value="AAT_like"/>
    <property type="match status" value="1"/>
</dbReference>
<dbReference type="SUPFAM" id="SSF53383">
    <property type="entry name" value="PLP-dependent transferases"/>
    <property type="match status" value="1"/>
</dbReference>
<dbReference type="PRINTS" id="PR00753">
    <property type="entry name" value="ACCSYNTHASE"/>
</dbReference>
<evidence type="ECO:0000259" key="7">
    <source>
        <dbReference type="Pfam" id="PF00155"/>
    </source>
</evidence>
<dbReference type="Gene3D" id="3.40.640.10">
    <property type="entry name" value="Type I PLP-dependent aspartate aminotransferase-like (Major domain)"/>
    <property type="match status" value="1"/>
</dbReference>
<dbReference type="InterPro" id="IPR004838">
    <property type="entry name" value="NHTrfase_class1_PyrdxlP-BS"/>
</dbReference>
<dbReference type="InterPro" id="IPR015424">
    <property type="entry name" value="PyrdxlP-dep_Trfase"/>
</dbReference>
<dbReference type="Pfam" id="PF00155">
    <property type="entry name" value="Aminotran_1_2"/>
    <property type="match status" value="1"/>
</dbReference>
<comment type="similarity">
    <text evidence="2 6">Belongs to the class-I pyridoxal-phosphate-dependent aminotransferase family.</text>
</comment>
<keyword evidence="5" id="KW-0663">Pyridoxal phosphate</keyword>
<reference evidence="8 9" key="1">
    <citation type="submission" date="2016-02" db="EMBL/GenBank/DDBJ databases">
        <title>Genome sequence of Clostridium colicanis DSM 13634.</title>
        <authorList>
            <person name="Poehlein A."/>
            <person name="Daniel R."/>
        </authorList>
    </citation>
    <scope>NUCLEOTIDE SEQUENCE [LARGE SCALE GENOMIC DNA]</scope>
    <source>
        <strain evidence="8 9">DSM 13634</strain>
    </source>
</reference>
<organism evidence="8 9">
    <name type="scientific">Clostridium colicanis DSM 13634</name>
    <dbReference type="NCBI Taxonomy" id="1121305"/>
    <lineage>
        <taxon>Bacteria</taxon>
        <taxon>Bacillati</taxon>
        <taxon>Bacillota</taxon>
        <taxon>Clostridia</taxon>
        <taxon>Eubacteriales</taxon>
        <taxon>Clostridiaceae</taxon>
        <taxon>Clostridium</taxon>
    </lineage>
</organism>
<dbReference type="InterPro" id="IPR015421">
    <property type="entry name" value="PyrdxlP-dep_Trfase_major"/>
</dbReference>
<proteinExistence type="inferred from homology"/>
<feature type="domain" description="Aminotransferase class I/classII large" evidence="7">
    <location>
        <begin position="31"/>
        <end position="389"/>
    </location>
</feature>
<dbReference type="Proteomes" id="UP000075374">
    <property type="component" value="Unassembled WGS sequence"/>
</dbReference>
<protein>
    <recommendedName>
        <fullName evidence="6">Aminotransferase</fullName>
        <ecNumber evidence="6">2.6.1.-</ecNumber>
    </recommendedName>
</protein>
<comment type="caution">
    <text evidence="8">The sequence shown here is derived from an EMBL/GenBank/DDBJ whole genome shotgun (WGS) entry which is preliminary data.</text>
</comment>
<evidence type="ECO:0000256" key="4">
    <source>
        <dbReference type="ARBA" id="ARBA00022679"/>
    </source>
</evidence>
<dbReference type="InterPro" id="IPR015422">
    <property type="entry name" value="PyrdxlP-dep_Trfase_small"/>
</dbReference>
<evidence type="ECO:0000313" key="9">
    <source>
        <dbReference type="Proteomes" id="UP000075374"/>
    </source>
</evidence>
<dbReference type="Gene3D" id="3.90.1150.10">
    <property type="entry name" value="Aspartate Aminotransferase, domain 1"/>
    <property type="match status" value="1"/>
</dbReference>
<dbReference type="RefSeq" id="WP_061857434.1">
    <property type="nucleotide sequence ID" value="NZ_LTBB01000002.1"/>
</dbReference>
<dbReference type="STRING" id="1121305.CLCOL_05060"/>
<dbReference type="FunFam" id="3.40.640.10:FF:000033">
    <property type="entry name" value="Aspartate aminotransferase"/>
    <property type="match status" value="1"/>
</dbReference>